<dbReference type="AlphaFoldDB" id="A0A379MXQ2"/>
<dbReference type="Pfam" id="PF05443">
    <property type="entry name" value="ROS_MUCR"/>
    <property type="match status" value="1"/>
</dbReference>
<evidence type="ECO:0000256" key="2">
    <source>
        <dbReference type="SAM" id="MobiDB-lite"/>
    </source>
</evidence>
<feature type="compositionally biased region" description="Gly residues" evidence="2">
    <location>
        <begin position="333"/>
        <end position="346"/>
    </location>
</feature>
<reference evidence="3 4" key="1">
    <citation type="submission" date="2018-06" db="EMBL/GenBank/DDBJ databases">
        <authorList>
            <consortium name="Pathogen Informatics"/>
            <person name="Doyle S."/>
        </authorList>
    </citation>
    <scope>NUCLEOTIDE SEQUENCE [LARGE SCALE GENOMIC DNA]</scope>
    <source>
        <strain evidence="3 4">NCTC13291</strain>
    </source>
</reference>
<dbReference type="GO" id="GO:0008270">
    <property type="term" value="F:zinc ion binding"/>
    <property type="evidence" value="ECO:0007669"/>
    <property type="project" value="InterPro"/>
</dbReference>
<evidence type="ECO:0000313" key="3">
    <source>
        <dbReference type="EMBL" id="SUE39224.1"/>
    </source>
</evidence>
<dbReference type="GO" id="GO:0006355">
    <property type="term" value="P:regulation of DNA-templated transcription"/>
    <property type="evidence" value="ECO:0007669"/>
    <property type="project" value="InterPro"/>
</dbReference>
<dbReference type="GO" id="GO:0003677">
    <property type="term" value="F:DNA binding"/>
    <property type="evidence" value="ECO:0007669"/>
    <property type="project" value="InterPro"/>
</dbReference>
<protein>
    <submittedName>
        <fullName evidence="3">Transcriptional regulatory protein ros</fullName>
    </submittedName>
</protein>
<dbReference type="InterPro" id="IPR008807">
    <property type="entry name" value="ROS_MUCR"/>
</dbReference>
<comment type="similarity">
    <text evidence="1">Belongs to the ros/MucR family.</text>
</comment>
<evidence type="ECO:0000256" key="1">
    <source>
        <dbReference type="ARBA" id="ARBA00007031"/>
    </source>
</evidence>
<feature type="compositionally biased region" description="Basic and acidic residues" evidence="2">
    <location>
        <begin position="212"/>
        <end position="221"/>
    </location>
</feature>
<accession>A0A379MXQ2</accession>
<dbReference type="EMBL" id="UGVN01000001">
    <property type="protein sequence ID" value="SUE39224.1"/>
    <property type="molecule type" value="Genomic_DNA"/>
</dbReference>
<dbReference type="Proteomes" id="UP000254919">
    <property type="component" value="Unassembled WGS sequence"/>
</dbReference>
<feature type="region of interest" description="Disordered" evidence="2">
    <location>
        <begin position="76"/>
        <end position="265"/>
    </location>
</feature>
<gene>
    <name evidence="3" type="primary">ros_1</name>
    <name evidence="3" type="ORF">NCTC13291_01155</name>
</gene>
<organism evidence="3 4">
    <name type="scientific">Roseomonas mucosa</name>
    <dbReference type="NCBI Taxonomy" id="207340"/>
    <lineage>
        <taxon>Bacteria</taxon>
        <taxon>Pseudomonadati</taxon>
        <taxon>Pseudomonadota</taxon>
        <taxon>Alphaproteobacteria</taxon>
        <taxon>Acetobacterales</taxon>
        <taxon>Roseomonadaceae</taxon>
        <taxon>Roseomonas</taxon>
    </lineage>
</organism>
<proteinExistence type="inferred from homology"/>
<sequence>MQLTPEQAGIARACGCQIVPATEEQVWRLSREHRIFRLDGAAVVVRRPDGFLETAGTLRLLLEQHAHAQDLAEAAPDLLPPSAPPLSTRPDSGPESPPFPAAERERVPLRRGPRGDSGAARRDPPPRPPEPEQEPEPAPRPGPRRHPAPTTASLDAATGETGPVAPAPQPGRREAPPAAASPVGTPPDVPDRPKAPPPEAPTGTPGNSPGEIPREAPRREAPSLAAPLAEPLAGLDPQGESQEEPTRAESSGQPMGPRPEPAVPIAESVTPGYLVCLEDGRRVKMLTRHLKAAYGMTPDQYRARWGLPPDYPMVAPDSAERRAAARGPRATGSGRGGRAGEGAAGE</sequence>
<name>A0A379MXQ2_9PROT</name>
<feature type="region of interest" description="Disordered" evidence="2">
    <location>
        <begin position="318"/>
        <end position="346"/>
    </location>
</feature>
<dbReference type="InterPro" id="IPR041920">
    <property type="entry name" value="ROS/MUCR_sf"/>
</dbReference>
<evidence type="ECO:0000313" key="4">
    <source>
        <dbReference type="Proteomes" id="UP000254919"/>
    </source>
</evidence>
<feature type="compositionally biased region" description="Low complexity" evidence="2">
    <location>
        <begin position="222"/>
        <end position="233"/>
    </location>
</feature>
<dbReference type="Gene3D" id="1.10.10.1550">
    <property type="entry name" value="ROS/MUCR transcriptional regulator protein"/>
    <property type="match status" value="1"/>
</dbReference>